<organism evidence="2 3">
    <name type="scientific">Actinomadura luzonensis</name>
    <dbReference type="NCBI Taxonomy" id="2805427"/>
    <lineage>
        <taxon>Bacteria</taxon>
        <taxon>Bacillati</taxon>
        <taxon>Actinomycetota</taxon>
        <taxon>Actinomycetes</taxon>
        <taxon>Streptosporangiales</taxon>
        <taxon>Thermomonosporaceae</taxon>
        <taxon>Actinomadura</taxon>
    </lineage>
</organism>
<dbReference type="EMBL" id="JAKRKC020000001">
    <property type="protein sequence ID" value="MCK2212308.1"/>
    <property type="molecule type" value="Genomic_DNA"/>
</dbReference>
<gene>
    <name evidence="2" type="ORF">MF672_000625</name>
</gene>
<dbReference type="RefSeq" id="WP_247815117.1">
    <property type="nucleotide sequence ID" value="NZ_JAKRKC020000001.1"/>
</dbReference>
<dbReference type="Proteomes" id="UP001317259">
    <property type="component" value="Unassembled WGS sequence"/>
</dbReference>
<keyword evidence="3" id="KW-1185">Reference proteome</keyword>
<feature type="region of interest" description="Disordered" evidence="1">
    <location>
        <begin position="119"/>
        <end position="160"/>
    </location>
</feature>
<accession>A0ABT0FK32</accession>
<proteinExistence type="predicted"/>
<reference evidence="2 3" key="1">
    <citation type="submission" date="2022-04" db="EMBL/GenBank/DDBJ databases">
        <title>Genome draft of Actinomadura sp. ATCC 31491.</title>
        <authorList>
            <person name="Shi X."/>
            <person name="Du Y."/>
        </authorList>
    </citation>
    <scope>NUCLEOTIDE SEQUENCE [LARGE SCALE GENOMIC DNA]</scope>
    <source>
        <strain evidence="2 3">ATCC 31491</strain>
    </source>
</reference>
<evidence type="ECO:0000256" key="1">
    <source>
        <dbReference type="SAM" id="MobiDB-lite"/>
    </source>
</evidence>
<evidence type="ECO:0000313" key="3">
    <source>
        <dbReference type="Proteomes" id="UP001317259"/>
    </source>
</evidence>
<evidence type="ECO:0008006" key="4">
    <source>
        <dbReference type="Google" id="ProtNLM"/>
    </source>
</evidence>
<evidence type="ECO:0000313" key="2">
    <source>
        <dbReference type="EMBL" id="MCK2212308.1"/>
    </source>
</evidence>
<feature type="region of interest" description="Disordered" evidence="1">
    <location>
        <begin position="713"/>
        <end position="804"/>
    </location>
</feature>
<protein>
    <recommendedName>
        <fullName evidence="4">Secreted protein</fullName>
    </recommendedName>
</protein>
<sequence>MARLLAAPGGLIAAGAGVDLGGGFVSGRLAGARGDRRDAVLVALRVLGLDGLPRLGERAGVLTALFGVEATKRVAAAANRAIADGRWAALQLASAASALLGAEQLERVLALGTAPDPAATATPDVTPGHAADVTPRPPAGAALDRPADGTPGHAAGGAERAVEVAPEPHAMPSALAAHLQQLLAPLPRHRRLAPLLDLWRQVAARQEAARRTARRLATQGRQSRLEELARRRDAHEDAIIVEQVRRDLGRVPSLADAARWTPHPWHWTNRMMRAMHDAMAATVLLRTAAAVADHGVREGLARSAAQLRAAAALMDAAEAGAAARRVPGLAGLPARPGCYVRDLARRLDAPNEQYVRQRLARAADYAGVALDAVSEVIIEAGDALAAWSSTGMRAWRDAVGYTAERPPSEWLQPPVPSGDPPVLAERATERPPQEVETAGDLLWYGELGDALARLHGHERAEIGFQHPYPYVDHLPEPDTGLVPRLDTISSALAGAAQLVSLGARPSSRHCASWHDLTDALVKGVEAMYAPSGGFLLPGPLAAVDGTTIPGTELRVECAREPRALARWSSYMGNCIASPYYVEDATKGLCALLALRGPDGAIVANAEIRRRGRREGWQVAELRARFNADLDAERAQRLRDWVATLPPEPVALPEQDALPPAEPPARERAPGRKASHRAGRAFDELHGVLADLAERELSRPAAVAALDTLRVLDTLRGPDGSRRPRGAARRDRSATAGHAAPPAGDRQTAGGEVATPAGDRHTAGGGVTTPAGDRHHAGGGVTTPADDRHHAGGGVTTPARDHRSAGGRDVLVALRRLPSPGRLDRACLAALPVTGLPVLWQATGVRPLARALDALDPELRARHDQLGLLLSDAPLPGSLRKLSRHGAIASARSMELVGRRVRAALGRLARDADPVLARQVARDPGRDVLCALVVAVTCWDVSEPTVPVTGPGESAVPGYPRSDLEDPAGPWRRALAGAGELGADVDAFRDRVAAGGLRVPAAWLGTGGWPALWQRACRATTTTTTTTTTPAGHRAS</sequence>
<name>A0ABT0FK32_9ACTN</name>
<comment type="caution">
    <text evidence="2">The sequence shown here is derived from an EMBL/GenBank/DDBJ whole genome shotgun (WGS) entry which is preliminary data.</text>
</comment>
<feature type="region of interest" description="Disordered" evidence="1">
    <location>
        <begin position="645"/>
        <end position="678"/>
    </location>
</feature>